<name>A0A2T3HNV2_9SPHI</name>
<evidence type="ECO:0000313" key="3">
    <source>
        <dbReference type="Proteomes" id="UP000240912"/>
    </source>
</evidence>
<evidence type="ECO:0000313" key="2">
    <source>
        <dbReference type="EMBL" id="PST84138.1"/>
    </source>
</evidence>
<sequence length="59" mass="6376">MSTASVTWSKLNAAGSFKGYYGQCLLRIPGFFCLAGFCSCLQAAIPKKKQQENGQVPDD</sequence>
<dbReference type="EMBL" id="PYLS01000004">
    <property type="protein sequence ID" value="PST84138.1"/>
    <property type="molecule type" value="Genomic_DNA"/>
</dbReference>
<keyword evidence="3" id="KW-1185">Reference proteome</keyword>
<keyword evidence="1" id="KW-0812">Transmembrane</keyword>
<accession>A0A2T3HNV2</accession>
<organism evidence="2 3">
    <name type="scientific">Pedobacter yulinensis</name>
    <dbReference type="NCBI Taxonomy" id="2126353"/>
    <lineage>
        <taxon>Bacteria</taxon>
        <taxon>Pseudomonadati</taxon>
        <taxon>Bacteroidota</taxon>
        <taxon>Sphingobacteriia</taxon>
        <taxon>Sphingobacteriales</taxon>
        <taxon>Sphingobacteriaceae</taxon>
        <taxon>Pedobacter</taxon>
    </lineage>
</organism>
<protein>
    <submittedName>
        <fullName evidence="2">Uncharacterized protein</fullName>
    </submittedName>
</protein>
<dbReference type="Proteomes" id="UP000240912">
    <property type="component" value="Unassembled WGS sequence"/>
</dbReference>
<reference evidence="2 3" key="1">
    <citation type="submission" date="2018-03" db="EMBL/GenBank/DDBJ databases">
        <authorList>
            <person name="Keele B.F."/>
        </authorList>
    </citation>
    <scope>NUCLEOTIDE SEQUENCE [LARGE SCALE GENOMIC DNA]</scope>
    <source>
        <strain evidence="2 3">YL28-9</strain>
    </source>
</reference>
<gene>
    <name evidence="2" type="ORF">C7T94_05260</name>
</gene>
<proteinExistence type="predicted"/>
<comment type="caution">
    <text evidence="2">The sequence shown here is derived from an EMBL/GenBank/DDBJ whole genome shotgun (WGS) entry which is preliminary data.</text>
</comment>
<keyword evidence="1" id="KW-1133">Transmembrane helix</keyword>
<keyword evidence="1" id="KW-0472">Membrane</keyword>
<feature type="transmembrane region" description="Helical" evidence="1">
    <location>
        <begin position="20"/>
        <end position="45"/>
    </location>
</feature>
<evidence type="ECO:0000256" key="1">
    <source>
        <dbReference type="SAM" id="Phobius"/>
    </source>
</evidence>
<dbReference type="AlphaFoldDB" id="A0A2T3HNV2"/>